<evidence type="ECO:0000256" key="3">
    <source>
        <dbReference type="ARBA" id="ARBA00022531"/>
    </source>
</evidence>
<reference evidence="8" key="1">
    <citation type="journal article" date="2017" name="J. Phycol.">
        <title>Analysis of chloroplast genomes and a supermatrix inform reclassification of the Rhodomelaceae (Rhodophyta).</title>
        <authorList>
            <person name="Diaz-Tapia P."/>
            <person name="Maggs C.A."/>
            <person name="West J.A."/>
            <person name="Verbruggen H."/>
        </authorList>
    </citation>
    <scope>NUCLEOTIDE SEQUENCE</scope>
    <source>
        <strain evidence="8">PD1823</strain>
    </source>
</reference>
<evidence type="ECO:0000256" key="5">
    <source>
        <dbReference type="ARBA" id="ARBA00022989"/>
    </source>
</evidence>
<evidence type="ECO:0000313" key="8">
    <source>
        <dbReference type="EMBL" id="ARW69916.1"/>
    </source>
</evidence>
<evidence type="ECO:0000256" key="7">
    <source>
        <dbReference type="ARBA" id="ARBA00023136"/>
    </source>
</evidence>
<dbReference type="GO" id="GO:0009767">
    <property type="term" value="P:photosynthetic electron transport chain"/>
    <property type="evidence" value="ECO:0007669"/>
    <property type="project" value="InterPro"/>
</dbReference>
<dbReference type="GO" id="GO:0016168">
    <property type="term" value="F:chlorophyll binding"/>
    <property type="evidence" value="ECO:0007669"/>
    <property type="project" value="UniProtKB-KW"/>
</dbReference>
<dbReference type="InterPro" id="IPR000932">
    <property type="entry name" value="PS_antenna-like"/>
</dbReference>
<keyword evidence="8" id="KW-0934">Plastid</keyword>
<proteinExistence type="predicted"/>
<evidence type="ECO:0000256" key="2">
    <source>
        <dbReference type="ARBA" id="ARBA00022494"/>
    </source>
</evidence>
<keyword evidence="2" id="KW-0148">Chlorophyll</keyword>
<keyword evidence="3" id="KW-0602">Photosynthesis</keyword>
<keyword evidence="7" id="KW-0472">Membrane</keyword>
<comment type="subcellular location">
    <subcellularLocation>
        <location evidence="1">Membrane</location>
        <topology evidence="1">Multi-pass membrane protein</topology>
    </subcellularLocation>
</comment>
<evidence type="ECO:0000256" key="4">
    <source>
        <dbReference type="ARBA" id="ARBA00022692"/>
    </source>
</evidence>
<name>A0A1Z1MV82_9FLOR</name>
<geneLocation type="chloroplast" evidence="8"/>
<dbReference type="SUPFAM" id="SSF161077">
    <property type="entry name" value="Photosystem II antenna protein-like"/>
    <property type="match status" value="1"/>
</dbReference>
<dbReference type="AlphaFoldDB" id="A0A1Z1MV82"/>
<gene>
    <name evidence="8" type="primary">psbB</name>
</gene>
<protein>
    <submittedName>
        <fullName evidence="8">Photosystem II CP47 chlorophyll apoprotein</fullName>
    </submittedName>
</protein>
<accession>A0A1Z1MV82</accession>
<dbReference type="EMBL" id="MF101464">
    <property type="protein sequence ID" value="ARW69916.1"/>
    <property type="molecule type" value="Genomic_DNA"/>
</dbReference>
<keyword evidence="8" id="KW-0150">Chloroplast</keyword>
<evidence type="ECO:0000256" key="1">
    <source>
        <dbReference type="ARBA" id="ARBA00004141"/>
    </source>
</evidence>
<keyword evidence="4" id="KW-0812">Transmembrane</keyword>
<evidence type="ECO:0000256" key="6">
    <source>
        <dbReference type="ARBA" id="ARBA00022991"/>
    </source>
</evidence>
<dbReference type="Pfam" id="PF00421">
    <property type="entry name" value="PSII"/>
    <property type="match status" value="1"/>
</dbReference>
<dbReference type="Gene3D" id="3.10.680.10">
    <property type="entry name" value="Photosystem II CP47 reaction center protein"/>
    <property type="match status" value="1"/>
</dbReference>
<keyword evidence="5" id="KW-1133">Transmembrane helix</keyword>
<dbReference type="InterPro" id="IPR036001">
    <property type="entry name" value="PS_II_antenna-like_sf"/>
</dbReference>
<organism evidence="8">
    <name type="scientific">Lophosiphonia teges</name>
    <dbReference type="NCBI Taxonomy" id="2007110"/>
    <lineage>
        <taxon>Eukaryota</taxon>
        <taxon>Rhodophyta</taxon>
        <taxon>Florideophyceae</taxon>
        <taxon>Rhodymeniophycidae</taxon>
        <taxon>Ceramiales</taxon>
        <taxon>Rhodomelaceae</taxon>
        <taxon>Polysiphonioideae</taxon>
        <taxon>Lophosiphonia</taxon>
    </lineage>
</organism>
<keyword evidence="6" id="KW-0157">Chromophore</keyword>
<dbReference type="GO" id="GO:0009521">
    <property type="term" value="C:photosystem"/>
    <property type="evidence" value="ECO:0007669"/>
    <property type="project" value="InterPro"/>
</dbReference>
<sequence length="180" mass="20337">MNKGDGIAEAWLGHPIFRDREGRELSVRRMPAFFETFPVILVDKDGIIRADIPFRRAESKYSIEQVGVSVDFYGGKLNGQTFKDAPTVKKFARKAQLGEVFEFDRTSLESDGVFRSSPRGWYTFGHANFALLFFFGHLWHGGRTIFRDVFTGIGAEVTEQVEFGVFQKLGDKSTKKQGAV</sequence>